<organism evidence="1 2">
    <name type="scientific">Hymenobacter lapidarius</name>
    <dbReference type="NCBI Taxonomy" id="1908237"/>
    <lineage>
        <taxon>Bacteria</taxon>
        <taxon>Pseudomonadati</taxon>
        <taxon>Bacteroidota</taxon>
        <taxon>Cytophagia</taxon>
        <taxon>Cytophagales</taxon>
        <taxon>Hymenobacteraceae</taxon>
        <taxon>Hymenobacter</taxon>
    </lineage>
</organism>
<comment type="caution">
    <text evidence="1">The sequence shown here is derived from an EMBL/GenBank/DDBJ whole genome shotgun (WGS) entry which is preliminary data.</text>
</comment>
<reference evidence="1 2" key="1">
    <citation type="submission" date="2016-08" db="EMBL/GenBank/DDBJ databases">
        <title>Hymenobacter coccineus sp. nov., Hymenobacter lapidarius sp. nov. and Hymenobacter glacialis sp. nov., isolated from Antarctic soil.</title>
        <authorList>
            <person name="Sedlacek I."/>
            <person name="Kralova S."/>
            <person name="Kyrova K."/>
            <person name="Maslanova I."/>
            <person name="Stankova E."/>
            <person name="Vrbovska V."/>
            <person name="Nemec M."/>
            <person name="Bartak M."/>
            <person name="Svec P."/>
            <person name="Busse H.-J."/>
            <person name="Pantucek R."/>
        </authorList>
    </citation>
    <scope>NUCLEOTIDE SEQUENCE [LARGE SCALE GENOMIC DNA]</scope>
    <source>
        <strain evidence="1 2">CCM 8643</strain>
    </source>
</reference>
<dbReference type="AlphaFoldDB" id="A0A1G1SQF0"/>
<dbReference type="OrthoDB" id="878281at2"/>
<dbReference type="EMBL" id="MDZB01000175">
    <property type="protein sequence ID" value="OGX80838.1"/>
    <property type="molecule type" value="Genomic_DNA"/>
</dbReference>
<proteinExistence type="predicted"/>
<accession>A0A1G1SQF0</accession>
<evidence type="ECO:0000313" key="2">
    <source>
        <dbReference type="Proteomes" id="UP000176294"/>
    </source>
</evidence>
<gene>
    <name evidence="1" type="ORF">BEN47_06160</name>
</gene>
<protein>
    <submittedName>
        <fullName evidence="1">Uncharacterized protein</fullName>
    </submittedName>
</protein>
<dbReference type="STRING" id="1908237.BEN47_06160"/>
<keyword evidence="2" id="KW-1185">Reference proteome</keyword>
<dbReference type="Proteomes" id="UP000176294">
    <property type="component" value="Unassembled WGS sequence"/>
</dbReference>
<name>A0A1G1SQF0_9BACT</name>
<evidence type="ECO:0000313" key="1">
    <source>
        <dbReference type="EMBL" id="OGX80838.1"/>
    </source>
</evidence>
<sequence>MKNVMPGQAASTASPQTTTKQAQVTGLQALILELVLGSAYATQAEIDRTIASVAKCQNTSTLAKWYRNSVIELAEREERAPATYATGEQKQEIICLLNHAVVTRRHKTRVLLGINRLTKDAAALEITRLTAYIAAPFGGGEMASTAVELVGLSHAC</sequence>
<dbReference type="RefSeq" id="WP_070731018.1">
    <property type="nucleotide sequence ID" value="NZ_MDZB01000175.1"/>
</dbReference>